<comment type="similarity">
    <text evidence="1">Belongs to the UPF0598 family.</text>
</comment>
<accession>A0A1E7FKJ2</accession>
<feature type="non-terminal residue" evidence="2">
    <location>
        <position position="129"/>
    </location>
</feature>
<organism evidence="2 3">
    <name type="scientific">Fragilariopsis cylindrus CCMP1102</name>
    <dbReference type="NCBI Taxonomy" id="635003"/>
    <lineage>
        <taxon>Eukaryota</taxon>
        <taxon>Sar</taxon>
        <taxon>Stramenopiles</taxon>
        <taxon>Ochrophyta</taxon>
        <taxon>Bacillariophyta</taxon>
        <taxon>Bacillariophyceae</taxon>
        <taxon>Bacillariophycidae</taxon>
        <taxon>Bacillariales</taxon>
        <taxon>Bacillariaceae</taxon>
        <taxon>Fragilariopsis</taxon>
    </lineage>
</organism>
<reference evidence="2 3" key="1">
    <citation type="submission" date="2016-09" db="EMBL/GenBank/DDBJ databases">
        <title>Extensive genetic diversity and differential bi-allelic expression allows diatom success in the polar Southern Ocean.</title>
        <authorList>
            <consortium name="DOE Joint Genome Institute"/>
            <person name="Mock T."/>
            <person name="Otillar R.P."/>
            <person name="Strauss J."/>
            <person name="Dupont C."/>
            <person name="Frickenhaus S."/>
            <person name="Maumus F."/>
            <person name="Mcmullan M."/>
            <person name="Sanges R."/>
            <person name="Schmutz J."/>
            <person name="Toseland A."/>
            <person name="Valas R."/>
            <person name="Veluchamy A."/>
            <person name="Ward B.J."/>
            <person name="Allen A."/>
            <person name="Barry K."/>
            <person name="Falciatore A."/>
            <person name="Ferrante M."/>
            <person name="Fortunato A.E."/>
            <person name="Gloeckner G."/>
            <person name="Gruber A."/>
            <person name="Hipkin R."/>
            <person name="Janech M."/>
            <person name="Kroth P."/>
            <person name="Leese F."/>
            <person name="Lindquist E."/>
            <person name="Lyon B.R."/>
            <person name="Martin J."/>
            <person name="Mayer C."/>
            <person name="Parker M."/>
            <person name="Quesneville H."/>
            <person name="Raymond J."/>
            <person name="Uhlig C."/>
            <person name="Valentin K.U."/>
            <person name="Worden A.Z."/>
            <person name="Armbrust E.V."/>
            <person name="Bowler C."/>
            <person name="Green B."/>
            <person name="Moulton V."/>
            <person name="Van Oosterhout C."/>
            <person name="Grigoriev I."/>
        </authorList>
    </citation>
    <scope>NUCLEOTIDE SEQUENCE [LARGE SCALE GENOMIC DNA]</scope>
    <source>
        <strain evidence="2 3">CCMP1102</strain>
    </source>
</reference>
<name>A0A1E7FKJ2_9STRA</name>
<gene>
    <name evidence="2" type="ORF">FRACYDRAFT_163328</name>
</gene>
<dbReference type="InParanoid" id="A0A1E7FKJ2"/>
<dbReference type="Pfam" id="PF14956">
    <property type="entry name" value="DUF4505"/>
    <property type="match status" value="1"/>
</dbReference>
<dbReference type="AlphaFoldDB" id="A0A1E7FKJ2"/>
<evidence type="ECO:0000256" key="1">
    <source>
        <dbReference type="ARBA" id="ARBA00006322"/>
    </source>
</evidence>
<protein>
    <submittedName>
        <fullName evidence="2">Uncharacterized protein</fullName>
    </submittedName>
</protein>
<dbReference type="EMBL" id="KV784356">
    <property type="protein sequence ID" value="OEU18644.1"/>
    <property type="molecule type" value="Genomic_DNA"/>
</dbReference>
<sequence>QQQRKRRYYFYNIDLQGRLFLEETSPKNITSSIKDTKFLNFFFSKIRCATVKEIDFLIEEMDDDEEDIQYPFVSKCGFEINYIRPAATPIVFHTLVTNNDDRLLYGGNLSVQFDSNRLAISKRSGKLYY</sequence>
<dbReference type="PANTHER" id="PTHR31449:SF3">
    <property type="entry name" value="UPF0598 PROTEIN C8ORF82"/>
    <property type="match status" value="1"/>
</dbReference>
<evidence type="ECO:0000313" key="3">
    <source>
        <dbReference type="Proteomes" id="UP000095751"/>
    </source>
</evidence>
<dbReference type="Proteomes" id="UP000095751">
    <property type="component" value="Unassembled WGS sequence"/>
</dbReference>
<evidence type="ECO:0000313" key="2">
    <source>
        <dbReference type="EMBL" id="OEU18644.1"/>
    </source>
</evidence>
<proteinExistence type="inferred from homology"/>
<dbReference type="PANTHER" id="PTHR31449">
    <property type="entry name" value="UPF0598 PROTEIN C8ORF82"/>
    <property type="match status" value="1"/>
</dbReference>
<feature type="non-terminal residue" evidence="2">
    <location>
        <position position="1"/>
    </location>
</feature>
<keyword evidence="3" id="KW-1185">Reference proteome</keyword>
<dbReference type="InterPro" id="IPR028108">
    <property type="entry name" value="DUF4505"/>
</dbReference>
<dbReference type="KEGG" id="fcy:FRACYDRAFT_163328"/>
<dbReference type="OrthoDB" id="10260024at2759"/>